<dbReference type="Pfam" id="PF18364">
    <property type="entry name" value="Molybdopterin_N"/>
    <property type="match status" value="1"/>
</dbReference>
<organism evidence="9 10">
    <name type="scientific">Mycolicibacterium fluoranthenivorans</name>
    <dbReference type="NCBI Taxonomy" id="258505"/>
    <lineage>
        <taxon>Bacteria</taxon>
        <taxon>Bacillati</taxon>
        <taxon>Actinomycetota</taxon>
        <taxon>Actinomycetes</taxon>
        <taxon>Mycobacteriales</taxon>
        <taxon>Mycobacteriaceae</taxon>
        <taxon>Mycolicibacterium</taxon>
    </lineage>
</organism>
<feature type="binding site" evidence="5">
    <location>
        <position position="715"/>
    </location>
    <ligand>
        <name>Mo-bis(molybdopterin guanine dinucleotide)</name>
        <dbReference type="ChEBI" id="CHEBI:60539"/>
    </ligand>
</feature>
<keyword evidence="4" id="KW-0560">Oxidoreductase</keyword>
<dbReference type="SUPFAM" id="SSF53706">
    <property type="entry name" value="Formate dehydrogenase/DMSO reductase, domains 1-3"/>
    <property type="match status" value="1"/>
</dbReference>
<dbReference type="SUPFAM" id="SSF50692">
    <property type="entry name" value="ADC-like"/>
    <property type="match status" value="1"/>
</dbReference>
<feature type="binding site" evidence="5">
    <location>
        <position position="422"/>
    </location>
    <ligand>
        <name>Mo-bis(molybdopterin guanine dinucleotide)</name>
        <dbReference type="ChEBI" id="CHEBI:60539"/>
    </ligand>
</feature>
<evidence type="ECO:0000259" key="8">
    <source>
        <dbReference type="Pfam" id="PF18364"/>
    </source>
</evidence>
<dbReference type="GO" id="GO:0009055">
    <property type="term" value="F:electron transfer activity"/>
    <property type="evidence" value="ECO:0007669"/>
    <property type="project" value="TreeGrafter"/>
</dbReference>
<proteinExistence type="inferred from homology"/>
<dbReference type="InterPro" id="IPR006656">
    <property type="entry name" value="Mopterin_OxRdtase"/>
</dbReference>
<evidence type="ECO:0000256" key="5">
    <source>
        <dbReference type="PIRSR" id="PIRSR606658-1"/>
    </source>
</evidence>
<name>A0A7G8PN18_9MYCO</name>
<comment type="similarity">
    <text evidence="1">Belongs to the prokaryotic molybdopterin-containing oxidoreductase family.</text>
</comment>
<dbReference type="GO" id="GO:0030151">
    <property type="term" value="F:molybdenum ion binding"/>
    <property type="evidence" value="ECO:0007669"/>
    <property type="project" value="TreeGrafter"/>
</dbReference>
<evidence type="ECO:0000256" key="4">
    <source>
        <dbReference type="ARBA" id="ARBA00023002"/>
    </source>
</evidence>
<feature type="domain" description="Molybdopterin oxidoreductase N-terminal" evidence="8">
    <location>
        <begin position="6"/>
        <end position="45"/>
    </location>
</feature>
<dbReference type="Gene3D" id="2.40.40.20">
    <property type="match status" value="1"/>
</dbReference>
<feature type="binding site" evidence="5">
    <location>
        <position position="465"/>
    </location>
    <ligand>
        <name>Mo-bis(molybdopterin guanine dinucleotide)</name>
        <dbReference type="ChEBI" id="CHEBI:60539"/>
    </ligand>
</feature>
<feature type="binding site" evidence="5">
    <location>
        <position position="110"/>
    </location>
    <ligand>
        <name>Mo-bis(molybdopterin guanine dinucleotide)</name>
        <dbReference type="ChEBI" id="CHEBI:60539"/>
    </ligand>
</feature>
<reference evidence="9 10" key="1">
    <citation type="submission" date="2020-07" db="EMBL/GenBank/DDBJ databases">
        <title>Draft genome sequence of four isobutane-metabolizing strains capable of cometabolically degrading diverse ether contaminants.</title>
        <authorList>
            <person name="Chen W."/>
            <person name="Faulkner N."/>
            <person name="Smith C."/>
            <person name="Hyman M."/>
        </authorList>
    </citation>
    <scope>NUCLEOTIDE SEQUENCE [LARGE SCALE GENOMIC DNA]</scope>
    <source>
        <strain evidence="9 10">2A</strain>
    </source>
</reference>
<dbReference type="Proteomes" id="UP000515498">
    <property type="component" value="Chromosome"/>
</dbReference>
<dbReference type="Pfam" id="PF00384">
    <property type="entry name" value="Molybdopterin"/>
    <property type="match status" value="1"/>
</dbReference>
<dbReference type="InterPro" id="IPR009010">
    <property type="entry name" value="Asp_de-COase-like_dom_sf"/>
</dbReference>
<dbReference type="AlphaFoldDB" id="A0A7G8PN18"/>
<evidence type="ECO:0000313" key="10">
    <source>
        <dbReference type="Proteomes" id="UP000515498"/>
    </source>
</evidence>
<dbReference type="PANTHER" id="PTHR43742:SF10">
    <property type="entry name" value="TRIMETHYLAMINE-N-OXIDE REDUCTASE 2"/>
    <property type="match status" value="1"/>
</dbReference>
<evidence type="ECO:0000256" key="2">
    <source>
        <dbReference type="ARBA" id="ARBA00022505"/>
    </source>
</evidence>
<dbReference type="GO" id="GO:0030288">
    <property type="term" value="C:outer membrane-bounded periplasmic space"/>
    <property type="evidence" value="ECO:0007669"/>
    <property type="project" value="TreeGrafter"/>
</dbReference>
<dbReference type="Pfam" id="PF01568">
    <property type="entry name" value="Molydop_binding"/>
    <property type="match status" value="1"/>
</dbReference>
<evidence type="ECO:0000256" key="1">
    <source>
        <dbReference type="ARBA" id="ARBA00010312"/>
    </source>
</evidence>
<comment type="cofactor">
    <cofactor evidence="5">
        <name>Mo-bis(molybdopterin guanine dinucleotide)</name>
        <dbReference type="ChEBI" id="CHEBI:60539"/>
    </cofactor>
    <text evidence="5">Binds 1 molybdenum-bis(molybdopterin guanine dinucleotide) (Mo-bis-MGD) cofactor per subunit.</text>
</comment>
<dbReference type="GO" id="GO:0016491">
    <property type="term" value="F:oxidoreductase activity"/>
    <property type="evidence" value="ECO:0007669"/>
    <property type="project" value="UniProtKB-KW"/>
</dbReference>
<evidence type="ECO:0000256" key="3">
    <source>
        <dbReference type="ARBA" id="ARBA00022723"/>
    </source>
</evidence>
<gene>
    <name evidence="9" type="ORF">HZU40_16840</name>
</gene>
<dbReference type="GO" id="GO:0009061">
    <property type="term" value="P:anaerobic respiration"/>
    <property type="evidence" value="ECO:0007669"/>
    <property type="project" value="TreeGrafter"/>
</dbReference>
<dbReference type="GO" id="GO:0043546">
    <property type="term" value="F:molybdopterin cofactor binding"/>
    <property type="evidence" value="ECO:0007669"/>
    <property type="project" value="InterPro"/>
</dbReference>
<feature type="domain" description="Molybdopterin dinucleotide-binding" evidence="7">
    <location>
        <begin position="615"/>
        <end position="726"/>
    </location>
</feature>
<sequence length="760" mass="82604">MSRASHSHWGAFTAELSAGDISAVTPMATDTDPSPLLANLPGSLRHRARVAGPAVRRGWLDDGPGPSGARGADEFVAVTWDELTELLADELRRVIDSHGNEAIYGGSYGWASAGRFHHAQSQVHRFLKLLGGYTSSRHSYSLGATGVIMPRVVGTHDDLFKRSTGWDVIVEHTDLLVCFGGIALKNTGINHGGTTAHPARAALRRFRDRGGQIVSFSPLRDDVEGEYEWHAPVPGTDVAIMLALAHVLATENLADREFLATYCTGYDRFERYLLGTDDGIPKSPAWASALSGLPAETIATLARRMAAARTLVTVSWSLQRIRHGEQAPWMGLTLAAMLGQIGLPGGGFGHGYGSMNEPGLAPLRYRLPVLPQGPNPVSTFIPVAAISDMLLHPGEEYDYNGLRLTYPDIRLVYWAGGNPFHHHQNIPRLRRALARPDTVVVHDPYWTAMAKHADIVVPSTTAYEREDYSGSRNDPLLVAMRTLTEPYAESRDDYDTFAALAERLGVGDQFTQGRTARQWLQHMYEKWAAGIDFAAPTFDQFWADGQLRLPTEPGLTLLSDFRADPHTHRLHTPSGRIEIFSADIDGFGYADCVGHPAWFEPTEWLGGGRAATFPLHLLANQPASRLHSQLDTGALSQGSKVSGREPIRMHPEDAAERGLADGDVVRVYNDRGACLAGVVTDAGVRPRVVQLSTGAWYDPLDPADPDALCVHGNPNVLTDDVGTSALARGCTGAHVLVQVEKFAGPLPPVRAHQPPVFAER</sequence>
<dbReference type="FunFam" id="2.40.40.20:FF:000009">
    <property type="entry name" value="Biotin sulfoxide reductase 2"/>
    <property type="match status" value="1"/>
</dbReference>
<dbReference type="InterPro" id="IPR041954">
    <property type="entry name" value="CT_DMSOR/BSOR/TMAOR"/>
</dbReference>
<dbReference type="NCBIfam" id="TIGR00509">
    <property type="entry name" value="bisC_fam"/>
    <property type="match status" value="1"/>
</dbReference>
<dbReference type="InterPro" id="IPR006658">
    <property type="entry name" value="BisC"/>
</dbReference>
<protein>
    <submittedName>
        <fullName evidence="9">Molybdopterin guanine dinucleotide-containing S/N-oxide reductase</fullName>
    </submittedName>
</protein>
<keyword evidence="2 5" id="KW-0500">Molybdenum</keyword>
<dbReference type="RefSeq" id="WP_187099064.1">
    <property type="nucleotide sequence ID" value="NZ_CP059894.1"/>
</dbReference>
<keyword evidence="3 5" id="KW-0479">Metal-binding</keyword>
<accession>A0A7G8PN18</accession>
<dbReference type="Gene3D" id="3.40.228.10">
    <property type="entry name" value="Dimethylsulfoxide Reductase, domain 2"/>
    <property type="match status" value="1"/>
</dbReference>
<evidence type="ECO:0000259" key="6">
    <source>
        <dbReference type="Pfam" id="PF00384"/>
    </source>
</evidence>
<dbReference type="Gene3D" id="3.40.50.740">
    <property type="match status" value="1"/>
</dbReference>
<dbReference type="InterPro" id="IPR041460">
    <property type="entry name" value="Molybdopterin_N"/>
</dbReference>
<feature type="binding site" evidence="5">
    <location>
        <position position="493"/>
    </location>
    <ligand>
        <name>Mo-bis(molybdopterin guanine dinucleotide)</name>
        <dbReference type="ChEBI" id="CHEBI:60539"/>
    </ligand>
</feature>
<dbReference type="InterPro" id="IPR006657">
    <property type="entry name" value="MoPterin_dinucl-bd_dom"/>
</dbReference>
<feature type="binding site" evidence="5">
    <location>
        <position position="320"/>
    </location>
    <ligand>
        <name>Mo-bis(molybdopterin guanine dinucleotide)</name>
        <dbReference type="ChEBI" id="CHEBI:60539"/>
    </ligand>
</feature>
<feature type="binding site" evidence="5">
    <location>
        <position position="418"/>
    </location>
    <ligand>
        <name>Mo-bis(molybdopterin guanine dinucleotide)</name>
        <dbReference type="ChEBI" id="CHEBI:60539"/>
    </ligand>
</feature>
<dbReference type="EMBL" id="CP059894">
    <property type="protein sequence ID" value="QNJ95734.1"/>
    <property type="molecule type" value="Genomic_DNA"/>
</dbReference>
<dbReference type="PANTHER" id="PTHR43742">
    <property type="entry name" value="TRIMETHYLAMINE-N-OXIDE REDUCTASE"/>
    <property type="match status" value="1"/>
</dbReference>
<dbReference type="InterPro" id="IPR050612">
    <property type="entry name" value="Prok_Mopterin_Oxidored"/>
</dbReference>
<dbReference type="CDD" id="cd02793">
    <property type="entry name" value="MopB_CT_DMSOR-BSOR-TMAOR"/>
    <property type="match status" value="1"/>
</dbReference>
<evidence type="ECO:0000313" key="9">
    <source>
        <dbReference type="EMBL" id="QNJ95734.1"/>
    </source>
</evidence>
<dbReference type="KEGG" id="mflu:HZU40_16840"/>
<evidence type="ECO:0000259" key="7">
    <source>
        <dbReference type="Pfam" id="PF01568"/>
    </source>
</evidence>
<dbReference type="Gene3D" id="3.90.55.10">
    <property type="entry name" value="Dimethylsulfoxide Reductase, domain 3"/>
    <property type="match status" value="1"/>
</dbReference>
<feature type="domain" description="Molybdopterin oxidoreductase" evidence="6">
    <location>
        <begin position="49"/>
        <end position="503"/>
    </location>
</feature>